<dbReference type="RefSeq" id="XP_035829130.1">
    <property type="nucleotide sequence ID" value="XM_035973237.1"/>
</dbReference>
<accession>A0ABM1W387</accession>
<evidence type="ECO:0000313" key="3">
    <source>
        <dbReference type="RefSeq" id="XP_035829130.1"/>
    </source>
</evidence>
<evidence type="ECO:0000256" key="1">
    <source>
        <dbReference type="SAM" id="MobiDB-lite"/>
    </source>
</evidence>
<feature type="region of interest" description="Disordered" evidence="1">
    <location>
        <begin position="82"/>
        <end position="113"/>
    </location>
</feature>
<gene>
    <name evidence="3" type="primary">LOC101858146</name>
</gene>
<dbReference type="GeneID" id="101858146"/>
<protein>
    <submittedName>
        <fullName evidence="3">Uncharacterized protein LOC101858146</fullName>
    </submittedName>
</protein>
<evidence type="ECO:0000313" key="2">
    <source>
        <dbReference type="Proteomes" id="UP000694888"/>
    </source>
</evidence>
<dbReference type="Proteomes" id="UP000694888">
    <property type="component" value="Unplaced"/>
</dbReference>
<name>A0ABM1W387_APLCA</name>
<feature type="region of interest" description="Disordered" evidence="1">
    <location>
        <begin position="1"/>
        <end position="45"/>
    </location>
</feature>
<sequence length="129" mass="14911">MTREESKSSVPFARQRHPQIIGAPPPLEMAAPVRKSRSMSELPGHLRVPILKRKDTERTQARLEAGAAGVAELQALREQHQQLVTATMEESKQKSQHKKQRKKEREDRHSRYQSVQVKKPIFWNVLCRV</sequence>
<proteinExistence type="predicted"/>
<keyword evidence="2" id="KW-1185">Reference proteome</keyword>
<organism evidence="2 3">
    <name type="scientific">Aplysia californica</name>
    <name type="common">California sea hare</name>
    <dbReference type="NCBI Taxonomy" id="6500"/>
    <lineage>
        <taxon>Eukaryota</taxon>
        <taxon>Metazoa</taxon>
        <taxon>Spiralia</taxon>
        <taxon>Lophotrochozoa</taxon>
        <taxon>Mollusca</taxon>
        <taxon>Gastropoda</taxon>
        <taxon>Heterobranchia</taxon>
        <taxon>Euthyneura</taxon>
        <taxon>Tectipleura</taxon>
        <taxon>Aplysiida</taxon>
        <taxon>Aplysioidea</taxon>
        <taxon>Aplysiidae</taxon>
        <taxon>Aplysia</taxon>
    </lineage>
</organism>
<reference evidence="3" key="1">
    <citation type="submission" date="2025-08" db="UniProtKB">
        <authorList>
            <consortium name="RefSeq"/>
        </authorList>
    </citation>
    <scope>IDENTIFICATION</scope>
</reference>